<dbReference type="AlphaFoldDB" id="A0A3S3NP91"/>
<keyword evidence="1" id="KW-0812">Transmembrane</keyword>
<sequence>MEESTWEQRFHVLTHILTHQTTSPSLHSQVLVSTYIPCYLTWDFPPFLCNRESRIPLLLQWGLSLFFKRVSRFGFPETSWRCKCPFQQPPPLMLAVGVEPAPSQFGDEQRMEYFRKRLTRKRLRSNIPPVIPFIVPNMLLLLLLMWNPLSLRVQR</sequence>
<keyword evidence="1" id="KW-1133">Transmembrane helix</keyword>
<name>A0A3S3NP91_9MAGN</name>
<organism evidence="2 3">
    <name type="scientific">Cinnamomum micranthum f. kanehirae</name>
    <dbReference type="NCBI Taxonomy" id="337451"/>
    <lineage>
        <taxon>Eukaryota</taxon>
        <taxon>Viridiplantae</taxon>
        <taxon>Streptophyta</taxon>
        <taxon>Embryophyta</taxon>
        <taxon>Tracheophyta</taxon>
        <taxon>Spermatophyta</taxon>
        <taxon>Magnoliopsida</taxon>
        <taxon>Magnoliidae</taxon>
        <taxon>Laurales</taxon>
        <taxon>Lauraceae</taxon>
        <taxon>Cinnamomum</taxon>
    </lineage>
</organism>
<feature type="transmembrane region" description="Helical" evidence="1">
    <location>
        <begin position="126"/>
        <end position="146"/>
    </location>
</feature>
<dbReference type="PANTHER" id="PTHR38364">
    <property type="entry name" value="OSJNBA0022H21.9 PROTEIN"/>
    <property type="match status" value="1"/>
</dbReference>
<proteinExistence type="predicted"/>
<comment type="caution">
    <text evidence="2">The sequence shown here is derived from an EMBL/GenBank/DDBJ whole genome shotgun (WGS) entry which is preliminary data.</text>
</comment>
<reference evidence="2 3" key="1">
    <citation type="journal article" date="2019" name="Nat. Plants">
        <title>Stout camphor tree genome fills gaps in understanding of flowering plant genome evolution.</title>
        <authorList>
            <person name="Chaw S.M."/>
            <person name="Liu Y.C."/>
            <person name="Wu Y.W."/>
            <person name="Wang H.Y."/>
            <person name="Lin C.I."/>
            <person name="Wu C.S."/>
            <person name="Ke H.M."/>
            <person name="Chang L.Y."/>
            <person name="Hsu C.Y."/>
            <person name="Yang H.T."/>
            <person name="Sudianto E."/>
            <person name="Hsu M.H."/>
            <person name="Wu K.P."/>
            <person name="Wang L.N."/>
            <person name="Leebens-Mack J.H."/>
            <person name="Tsai I.J."/>
        </authorList>
    </citation>
    <scope>NUCLEOTIDE SEQUENCE [LARGE SCALE GENOMIC DNA]</scope>
    <source>
        <strain evidence="3">cv. Chaw 1501</strain>
        <tissue evidence="2">Young leaves</tissue>
    </source>
</reference>
<keyword evidence="1" id="KW-0472">Membrane</keyword>
<gene>
    <name evidence="2" type="ORF">CKAN_00076900</name>
</gene>
<protein>
    <recommendedName>
        <fullName evidence="4">Transmembrane protein</fullName>
    </recommendedName>
</protein>
<evidence type="ECO:0000256" key="1">
    <source>
        <dbReference type="SAM" id="Phobius"/>
    </source>
</evidence>
<evidence type="ECO:0008006" key="4">
    <source>
        <dbReference type="Google" id="ProtNLM"/>
    </source>
</evidence>
<dbReference type="Proteomes" id="UP000283530">
    <property type="component" value="Unassembled WGS sequence"/>
</dbReference>
<keyword evidence="3" id="KW-1185">Reference proteome</keyword>
<dbReference type="OrthoDB" id="679818at2759"/>
<evidence type="ECO:0000313" key="3">
    <source>
        <dbReference type="Proteomes" id="UP000283530"/>
    </source>
</evidence>
<dbReference type="PANTHER" id="PTHR38364:SF1">
    <property type="entry name" value="OS04G0475300 PROTEIN"/>
    <property type="match status" value="1"/>
</dbReference>
<accession>A0A3S3NP91</accession>
<dbReference type="EMBL" id="QPKB01000001">
    <property type="protein sequence ID" value="RWR72540.1"/>
    <property type="molecule type" value="Genomic_DNA"/>
</dbReference>
<evidence type="ECO:0000313" key="2">
    <source>
        <dbReference type="EMBL" id="RWR72540.1"/>
    </source>
</evidence>